<evidence type="ECO:0000313" key="2">
    <source>
        <dbReference type="Proteomes" id="UP000224460"/>
    </source>
</evidence>
<dbReference type="EMBL" id="PEDL01000024">
    <property type="protein sequence ID" value="PHV69576.1"/>
    <property type="molecule type" value="Genomic_DNA"/>
</dbReference>
<accession>A0AC61DA70</accession>
<name>A0AC61DA70_9FIRM</name>
<reference evidence="1" key="1">
    <citation type="submission" date="2017-10" db="EMBL/GenBank/DDBJ databases">
        <title>Genome sequence of cellulolytic Lachnospiraceae bacterium XHS1971 isolated from hotspring sediment.</title>
        <authorList>
            <person name="Vasudevan G."/>
            <person name="Joshi A.J."/>
            <person name="Hivarkar S."/>
            <person name="Lanjekar V.B."/>
            <person name="Dhakephalkar P.K."/>
            <person name="Dagar S."/>
        </authorList>
    </citation>
    <scope>NUCLEOTIDE SEQUENCE</scope>
    <source>
        <strain evidence="1">XHS1971</strain>
    </source>
</reference>
<comment type="caution">
    <text evidence="1">The sequence shown here is derived from an EMBL/GenBank/DDBJ whole genome shotgun (WGS) entry which is preliminary data.</text>
</comment>
<keyword evidence="2" id="KW-1185">Reference proteome</keyword>
<gene>
    <name evidence="1" type="ORF">CS063_15135</name>
</gene>
<sequence>MDGVYNYMEHLVKKQLDEVLKRYECCKCPQCKRDMYAYALNLLPAKYVTSLEGEAFTKLEMLDASARVKLITVTTEAVHTVIQNVRHIEA</sequence>
<evidence type="ECO:0000313" key="1">
    <source>
        <dbReference type="EMBL" id="PHV69576.1"/>
    </source>
</evidence>
<organism evidence="1 2">
    <name type="scientific">Sporanaerobium hydrogeniformans</name>
    <dbReference type="NCBI Taxonomy" id="3072179"/>
    <lineage>
        <taxon>Bacteria</taxon>
        <taxon>Bacillati</taxon>
        <taxon>Bacillota</taxon>
        <taxon>Clostridia</taxon>
        <taxon>Lachnospirales</taxon>
        <taxon>Lachnospiraceae</taxon>
        <taxon>Sporanaerobium</taxon>
    </lineage>
</organism>
<protein>
    <submittedName>
        <fullName evidence="1">Competence protein ComFB</fullName>
    </submittedName>
</protein>
<proteinExistence type="predicted"/>
<dbReference type="Proteomes" id="UP000224460">
    <property type="component" value="Unassembled WGS sequence"/>
</dbReference>